<evidence type="ECO:0000313" key="2">
    <source>
        <dbReference type="Proteomes" id="UP001337681"/>
    </source>
</evidence>
<accession>A0ABU7GZI0</accession>
<dbReference type="InterPro" id="IPR058512">
    <property type="entry name" value="DUF8199"/>
</dbReference>
<organism evidence="1 2">
    <name type="scientific">Pedobacter flavus</name>
    <dbReference type="NCBI Taxonomy" id="3113906"/>
    <lineage>
        <taxon>Bacteria</taxon>
        <taxon>Pseudomonadati</taxon>
        <taxon>Bacteroidota</taxon>
        <taxon>Sphingobacteriia</taxon>
        <taxon>Sphingobacteriales</taxon>
        <taxon>Sphingobacteriaceae</taxon>
        <taxon>Pedobacter</taxon>
    </lineage>
</organism>
<gene>
    <name evidence="1" type="ORF">VRU49_03500</name>
</gene>
<comment type="caution">
    <text evidence="1">The sequence shown here is derived from an EMBL/GenBank/DDBJ whole genome shotgun (WGS) entry which is preliminary data.</text>
</comment>
<evidence type="ECO:0000313" key="1">
    <source>
        <dbReference type="EMBL" id="MEE1884480.1"/>
    </source>
</evidence>
<sequence>MLIIYLVSMAGLAFNMHYCHGKLASVSLYAPAKPCKMCAGLANKNIDDGCCKTELLEVKVSDDHQASFKINFQKAVYEFLLPDWAITSFVNPLINHPNAVLTVNTAPRVPPNDIYVVNCVFRI</sequence>
<keyword evidence="2" id="KW-1185">Reference proteome</keyword>
<dbReference type="RefSeq" id="WP_330145394.1">
    <property type="nucleotide sequence ID" value="NZ_JAZDQU010000001.1"/>
</dbReference>
<proteinExistence type="predicted"/>
<reference evidence="1 2" key="1">
    <citation type="submission" date="2024-01" db="EMBL/GenBank/DDBJ databases">
        <title>Pedobacter sp. nov., isolated from oil-contaminated soil.</title>
        <authorList>
            <person name="Le N.T.T."/>
        </authorList>
    </citation>
    <scope>NUCLEOTIDE SEQUENCE [LARGE SCALE GENOMIC DNA]</scope>
    <source>
        <strain evidence="1 2">VNH31</strain>
    </source>
</reference>
<dbReference type="NCBIfam" id="NF047658">
    <property type="entry name" value="HYC_CC_PP"/>
    <property type="match status" value="1"/>
</dbReference>
<dbReference type="Pfam" id="PF26622">
    <property type="entry name" value="DUF8199"/>
    <property type="match status" value="1"/>
</dbReference>
<dbReference type="EMBL" id="JAZDQU010000001">
    <property type="protein sequence ID" value="MEE1884480.1"/>
    <property type="molecule type" value="Genomic_DNA"/>
</dbReference>
<protein>
    <submittedName>
        <fullName evidence="1">Uncharacterized protein</fullName>
    </submittedName>
</protein>
<dbReference type="Proteomes" id="UP001337681">
    <property type="component" value="Unassembled WGS sequence"/>
</dbReference>
<name>A0ABU7GZI0_9SPHI</name>
<dbReference type="InterPro" id="IPR058060">
    <property type="entry name" value="HYC_CC_PP"/>
</dbReference>